<dbReference type="PANTHER" id="PTHR43542:SF1">
    <property type="entry name" value="METHYLTRANSFERASE"/>
    <property type="match status" value="1"/>
</dbReference>
<gene>
    <name evidence="4" type="primary">rsmD</name>
    <name evidence="4" type="ORF">GCM10009765_34730</name>
</gene>
<keyword evidence="1" id="KW-0489">Methyltransferase</keyword>
<dbReference type="PANTHER" id="PTHR43542">
    <property type="entry name" value="METHYLTRANSFERASE"/>
    <property type="match status" value="1"/>
</dbReference>
<feature type="compositionally biased region" description="Basic residues" evidence="3">
    <location>
        <begin position="10"/>
        <end position="23"/>
    </location>
</feature>
<dbReference type="EMBL" id="BAAANY010000010">
    <property type="protein sequence ID" value="GAA1682605.1"/>
    <property type="molecule type" value="Genomic_DNA"/>
</dbReference>
<comment type="caution">
    <text evidence="4">The sequence shown here is derived from an EMBL/GenBank/DDBJ whole genome shotgun (WGS) entry which is preliminary data.</text>
</comment>
<dbReference type="PIRSF" id="PIRSF004553">
    <property type="entry name" value="CHP00095"/>
    <property type="match status" value="1"/>
</dbReference>
<evidence type="ECO:0000256" key="3">
    <source>
        <dbReference type="SAM" id="MobiDB-lite"/>
    </source>
</evidence>
<evidence type="ECO:0000313" key="5">
    <source>
        <dbReference type="Proteomes" id="UP001500618"/>
    </source>
</evidence>
<organism evidence="4 5">
    <name type="scientific">Fodinicola feengrottensis</name>
    <dbReference type="NCBI Taxonomy" id="435914"/>
    <lineage>
        <taxon>Bacteria</taxon>
        <taxon>Bacillati</taxon>
        <taxon>Actinomycetota</taxon>
        <taxon>Actinomycetes</taxon>
        <taxon>Mycobacteriales</taxon>
        <taxon>Fodinicola</taxon>
    </lineage>
</organism>
<dbReference type="InterPro" id="IPR004398">
    <property type="entry name" value="RNA_MeTrfase_RsmD"/>
</dbReference>
<keyword evidence="5" id="KW-1185">Reference proteome</keyword>
<protein>
    <submittedName>
        <fullName evidence="4">16S rRNA (Guanine(966)-N(2))-methyltransferase RsmD</fullName>
    </submittedName>
</protein>
<dbReference type="SUPFAM" id="SSF53335">
    <property type="entry name" value="S-adenosyl-L-methionine-dependent methyltransferases"/>
    <property type="match status" value="1"/>
</dbReference>
<name>A0ABP4T5B6_9ACTN</name>
<dbReference type="NCBIfam" id="TIGR00095">
    <property type="entry name" value="16S rRNA (guanine(966)-N(2))-methyltransferase RsmD"/>
    <property type="match status" value="1"/>
</dbReference>
<dbReference type="Gene3D" id="3.40.50.150">
    <property type="entry name" value="Vaccinia Virus protein VP39"/>
    <property type="match status" value="1"/>
</dbReference>
<evidence type="ECO:0000256" key="1">
    <source>
        <dbReference type="ARBA" id="ARBA00022603"/>
    </source>
</evidence>
<evidence type="ECO:0000313" key="4">
    <source>
        <dbReference type="EMBL" id="GAA1682605.1"/>
    </source>
</evidence>
<dbReference type="RefSeq" id="WP_163569077.1">
    <property type="nucleotide sequence ID" value="NZ_BAAANY010000010.1"/>
</dbReference>
<dbReference type="InterPro" id="IPR029063">
    <property type="entry name" value="SAM-dependent_MTases_sf"/>
</dbReference>
<sequence>MTRIVAGKAGGRRLRVPPGRHTRPTADRTREALFSSLDSLVDLESARVLDLYAGSGAIGLEAASRGAPEVTLVESARPALAILRANISELGLTGIAVEALAVERLAATPAPHAYDCVFADPPYALPADDLGKVITDLHDNGWLAPAAVVVVERSSRDPEWVWPEPLGAIRRRTYGECALWYGQAVPA</sequence>
<dbReference type="Pfam" id="PF03602">
    <property type="entry name" value="Cons_hypoth95"/>
    <property type="match status" value="1"/>
</dbReference>
<proteinExistence type="predicted"/>
<dbReference type="Proteomes" id="UP001500618">
    <property type="component" value="Unassembled WGS sequence"/>
</dbReference>
<feature type="region of interest" description="Disordered" evidence="3">
    <location>
        <begin position="1"/>
        <end position="25"/>
    </location>
</feature>
<dbReference type="CDD" id="cd02440">
    <property type="entry name" value="AdoMet_MTases"/>
    <property type="match status" value="1"/>
</dbReference>
<evidence type="ECO:0000256" key="2">
    <source>
        <dbReference type="ARBA" id="ARBA00022679"/>
    </source>
</evidence>
<reference evidence="5" key="1">
    <citation type="journal article" date="2019" name="Int. J. Syst. Evol. Microbiol.">
        <title>The Global Catalogue of Microorganisms (GCM) 10K type strain sequencing project: providing services to taxonomists for standard genome sequencing and annotation.</title>
        <authorList>
            <consortium name="The Broad Institute Genomics Platform"/>
            <consortium name="The Broad Institute Genome Sequencing Center for Infectious Disease"/>
            <person name="Wu L."/>
            <person name="Ma J."/>
        </authorList>
    </citation>
    <scope>NUCLEOTIDE SEQUENCE [LARGE SCALE GENOMIC DNA]</scope>
    <source>
        <strain evidence="5">JCM 14718</strain>
    </source>
</reference>
<accession>A0ABP4T5B6</accession>
<keyword evidence="2" id="KW-0808">Transferase</keyword>